<protein>
    <submittedName>
        <fullName evidence="2">Uncharacterized protein</fullName>
    </submittedName>
</protein>
<keyword evidence="1" id="KW-0812">Transmembrane</keyword>
<dbReference type="Proteomes" id="UP000228496">
    <property type="component" value="Unassembled WGS sequence"/>
</dbReference>
<dbReference type="AlphaFoldDB" id="A0A2J0Q849"/>
<accession>A0A2J0Q849</accession>
<comment type="caution">
    <text evidence="2">The sequence shown here is derived from an EMBL/GenBank/DDBJ whole genome shotgun (WGS) entry which is preliminary data.</text>
</comment>
<feature type="transmembrane region" description="Helical" evidence="1">
    <location>
        <begin position="39"/>
        <end position="58"/>
    </location>
</feature>
<reference evidence="2 3" key="1">
    <citation type="submission" date="2017-09" db="EMBL/GenBank/DDBJ databases">
        <title>Depth-based differentiation of microbial function through sediment-hosted aquifers and enrichment of novel symbionts in the deep terrestrial subsurface.</title>
        <authorList>
            <person name="Probst A.J."/>
            <person name="Ladd B."/>
            <person name="Jarett J.K."/>
            <person name="Geller-Mcgrath D.E."/>
            <person name="Sieber C.M."/>
            <person name="Emerson J.B."/>
            <person name="Anantharaman K."/>
            <person name="Thomas B.C."/>
            <person name="Malmstrom R."/>
            <person name="Stieglmeier M."/>
            <person name="Klingl A."/>
            <person name="Woyke T."/>
            <person name="Ryan C.M."/>
            <person name="Banfield J.F."/>
        </authorList>
    </citation>
    <scope>NUCLEOTIDE SEQUENCE [LARGE SCALE GENOMIC DNA]</scope>
    <source>
        <strain evidence="2">CG10_big_fil_rev_8_21_14_0_10_36_16</strain>
    </source>
</reference>
<gene>
    <name evidence="2" type="ORF">COV29_01090</name>
</gene>
<evidence type="ECO:0000313" key="3">
    <source>
        <dbReference type="Proteomes" id="UP000228496"/>
    </source>
</evidence>
<proteinExistence type="predicted"/>
<sequence>MTKKGFMWMFVLMWIVFLSNTFALFAVLPEKPSEDFAVVYFVTFASEIILFCWLIFLFSGSFNNLLYKNWTVVEHFIIKDHNLRPIYREYNRQEGKVIIWTVDSDGKVKRGIVKDEQTDKFLKMEGSIPAIENLPHITTLSGEKYLRHENLPNTHHAVNCVDVKEEELQEVHEISDAGDIKT</sequence>
<organism evidence="2 3">
    <name type="scientific">Candidatus Yanofskybacteria bacterium CG10_big_fil_rev_8_21_14_0_10_36_16</name>
    <dbReference type="NCBI Taxonomy" id="1975096"/>
    <lineage>
        <taxon>Bacteria</taxon>
        <taxon>Candidatus Yanofskyibacteriota</taxon>
    </lineage>
</organism>
<name>A0A2J0Q849_9BACT</name>
<dbReference type="EMBL" id="PCXQ01000003">
    <property type="protein sequence ID" value="PJE51333.1"/>
    <property type="molecule type" value="Genomic_DNA"/>
</dbReference>
<evidence type="ECO:0000313" key="2">
    <source>
        <dbReference type="EMBL" id="PJE51333.1"/>
    </source>
</evidence>
<keyword evidence="1" id="KW-1133">Transmembrane helix</keyword>
<evidence type="ECO:0000256" key="1">
    <source>
        <dbReference type="SAM" id="Phobius"/>
    </source>
</evidence>
<keyword evidence="1" id="KW-0472">Membrane</keyword>